<evidence type="ECO:0000313" key="8">
    <source>
        <dbReference type="Proteomes" id="UP000199167"/>
    </source>
</evidence>
<comment type="subcellular location">
    <subcellularLocation>
        <location evidence="1">Membrane</location>
        <topology evidence="1">Multi-pass membrane protein</topology>
    </subcellularLocation>
</comment>
<evidence type="ECO:0000256" key="6">
    <source>
        <dbReference type="SAM" id="Phobius"/>
    </source>
</evidence>
<evidence type="ECO:0000256" key="4">
    <source>
        <dbReference type="ARBA" id="ARBA00023136"/>
    </source>
</evidence>
<feature type="transmembrane region" description="Helical" evidence="6">
    <location>
        <begin position="49"/>
        <end position="70"/>
    </location>
</feature>
<dbReference type="GO" id="GO:0016020">
    <property type="term" value="C:membrane"/>
    <property type="evidence" value="ECO:0007669"/>
    <property type="project" value="UniProtKB-SubCell"/>
</dbReference>
<dbReference type="STRING" id="364200.SAMN04488515_0395"/>
<feature type="transmembrane region" description="Helical" evidence="6">
    <location>
        <begin position="90"/>
        <end position="121"/>
    </location>
</feature>
<proteinExistence type="predicted"/>
<feature type="binding site" evidence="5">
    <location>
        <position position="196"/>
    </location>
    <ligand>
        <name>Zn(2+)</name>
        <dbReference type="ChEBI" id="CHEBI:29105"/>
    </ligand>
</feature>
<dbReference type="AlphaFoldDB" id="A0A1I0N5I6"/>
<dbReference type="PANTHER" id="PTHR20855:SF3">
    <property type="entry name" value="LD03007P"/>
    <property type="match status" value="1"/>
</dbReference>
<sequence length="218" mass="23644">MRKIKTMYPNYARSERIADGTMHAIGVTGALAGTICLMIWTVGMVSGGQIAALVIYGIALIATFTASAFYHMTPWENIRPLLRRIDHAAIYLKIAGTYTPLVVMIGSMFGYIMLGIVWALALFGMIRKLFFWENPGRLGSVLYLVMGWMSLGLIWALVPILPGVSTGLIVAGGLLYTAGVVFFSWESLKFSNAIWHGFVVAASACFFVAIAYGAVATA</sequence>
<feature type="transmembrane region" description="Helical" evidence="6">
    <location>
        <begin position="194"/>
        <end position="215"/>
    </location>
</feature>
<dbReference type="Pfam" id="PF03006">
    <property type="entry name" value="HlyIII"/>
    <property type="match status" value="1"/>
</dbReference>
<keyword evidence="5" id="KW-0479">Metal-binding</keyword>
<protein>
    <submittedName>
        <fullName evidence="7">Hemolysin III</fullName>
    </submittedName>
</protein>
<keyword evidence="8" id="KW-1185">Reference proteome</keyword>
<dbReference type="GO" id="GO:0046872">
    <property type="term" value="F:metal ion binding"/>
    <property type="evidence" value="ECO:0007669"/>
    <property type="project" value="UniProtKB-KW"/>
</dbReference>
<keyword evidence="4 6" id="KW-0472">Membrane</keyword>
<name>A0A1I0N5I6_9RHOB</name>
<feature type="transmembrane region" description="Helical" evidence="6">
    <location>
        <begin position="141"/>
        <end position="161"/>
    </location>
</feature>
<evidence type="ECO:0000256" key="2">
    <source>
        <dbReference type="ARBA" id="ARBA00022692"/>
    </source>
</evidence>
<dbReference type="InterPro" id="IPR004254">
    <property type="entry name" value="AdipoR/HlyIII-related"/>
</dbReference>
<dbReference type="PANTHER" id="PTHR20855">
    <property type="entry name" value="ADIPOR/PROGESTIN RECEPTOR-RELATED"/>
    <property type="match status" value="1"/>
</dbReference>
<reference evidence="7 8" key="1">
    <citation type="submission" date="2016-10" db="EMBL/GenBank/DDBJ databases">
        <authorList>
            <person name="de Groot N.N."/>
        </authorList>
    </citation>
    <scope>NUCLEOTIDE SEQUENCE [LARGE SCALE GENOMIC DNA]</scope>
    <source>
        <strain evidence="7 8">DSM 17925</strain>
    </source>
</reference>
<dbReference type="RefSeq" id="WP_242650461.1">
    <property type="nucleotide sequence ID" value="NZ_FOIZ01000001.1"/>
</dbReference>
<organism evidence="7 8">
    <name type="scientific">Cognatiyoonia koreensis</name>
    <dbReference type="NCBI Taxonomy" id="364200"/>
    <lineage>
        <taxon>Bacteria</taxon>
        <taxon>Pseudomonadati</taxon>
        <taxon>Pseudomonadota</taxon>
        <taxon>Alphaproteobacteria</taxon>
        <taxon>Rhodobacterales</taxon>
        <taxon>Paracoccaceae</taxon>
        <taxon>Cognatiyoonia</taxon>
    </lineage>
</organism>
<evidence type="ECO:0000256" key="5">
    <source>
        <dbReference type="PIRSR" id="PIRSR604254-1"/>
    </source>
</evidence>
<accession>A0A1I0N5I6</accession>
<feature type="binding site" evidence="5">
    <location>
        <position position="71"/>
    </location>
    <ligand>
        <name>Zn(2+)</name>
        <dbReference type="ChEBI" id="CHEBI:29105"/>
    </ligand>
</feature>
<evidence type="ECO:0000256" key="3">
    <source>
        <dbReference type="ARBA" id="ARBA00022989"/>
    </source>
</evidence>
<evidence type="ECO:0000256" key="1">
    <source>
        <dbReference type="ARBA" id="ARBA00004141"/>
    </source>
</evidence>
<keyword evidence="2 6" id="KW-0812">Transmembrane</keyword>
<feature type="transmembrane region" description="Helical" evidence="6">
    <location>
        <begin position="168"/>
        <end position="188"/>
    </location>
</feature>
<dbReference type="Proteomes" id="UP000199167">
    <property type="component" value="Unassembled WGS sequence"/>
</dbReference>
<keyword evidence="3 6" id="KW-1133">Transmembrane helix</keyword>
<feature type="transmembrane region" description="Helical" evidence="6">
    <location>
        <begin position="21"/>
        <end position="43"/>
    </location>
</feature>
<evidence type="ECO:0000313" key="7">
    <source>
        <dbReference type="EMBL" id="SEV95619.1"/>
    </source>
</evidence>
<dbReference type="EMBL" id="FOIZ01000001">
    <property type="protein sequence ID" value="SEV95619.1"/>
    <property type="molecule type" value="Genomic_DNA"/>
</dbReference>
<gene>
    <name evidence="7" type="ORF">SAMN04488515_0395</name>
</gene>
<keyword evidence="5" id="KW-0862">Zinc</keyword>